<sequence>MKPKSSGDNPWRALALVGALGFEVAICTLLGYWITKWIFGTTGWMIAGIFTGLAAGILAAVWLVRKALEGSDE</sequence>
<protein>
    <submittedName>
        <fullName evidence="2">Uncharacterized protein</fullName>
    </submittedName>
</protein>
<dbReference type="Proteomes" id="UP000323257">
    <property type="component" value="Unassembled WGS sequence"/>
</dbReference>
<dbReference type="EMBL" id="VNHS01000004">
    <property type="protein sequence ID" value="TYP75645.1"/>
    <property type="molecule type" value="Genomic_DNA"/>
</dbReference>
<reference evidence="2 3" key="1">
    <citation type="submission" date="2019-07" db="EMBL/GenBank/DDBJ databases">
        <title>Genomic Encyclopedia of Type Strains, Phase III (KMG-III): the genomes of soil and plant-associated and newly described type strains.</title>
        <authorList>
            <person name="Whitman W."/>
        </authorList>
    </citation>
    <scope>NUCLEOTIDE SEQUENCE [LARGE SCALE GENOMIC DNA]</scope>
    <source>
        <strain evidence="2 3">BL24</strain>
    </source>
</reference>
<gene>
    <name evidence="2" type="ORF">BCM02_104326</name>
</gene>
<keyword evidence="1" id="KW-0472">Membrane</keyword>
<keyword evidence="1" id="KW-0812">Transmembrane</keyword>
<comment type="caution">
    <text evidence="2">The sequence shown here is derived from an EMBL/GenBank/DDBJ whole genome shotgun (WGS) entry which is preliminary data.</text>
</comment>
<feature type="transmembrane region" description="Helical" evidence="1">
    <location>
        <begin position="41"/>
        <end position="64"/>
    </location>
</feature>
<dbReference type="RefSeq" id="WP_148929564.1">
    <property type="nucleotide sequence ID" value="NZ_VNHS01000004.1"/>
</dbReference>
<name>A0A5S5C8B6_9BACL</name>
<feature type="transmembrane region" description="Helical" evidence="1">
    <location>
        <begin position="12"/>
        <end position="35"/>
    </location>
</feature>
<dbReference type="AlphaFoldDB" id="A0A5S5C8B6"/>
<evidence type="ECO:0000256" key="1">
    <source>
        <dbReference type="SAM" id="Phobius"/>
    </source>
</evidence>
<evidence type="ECO:0000313" key="2">
    <source>
        <dbReference type="EMBL" id="TYP75645.1"/>
    </source>
</evidence>
<organism evidence="2 3">
    <name type="scientific">Paenibacillus methanolicus</name>
    <dbReference type="NCBI Taxonomy" id="582686"/>
    <lineage>
        <taxon>Bacteria</taxon>
        <taxon>Bacillati</taxon>
        <taxon>Bacillota</taxon>
        <taxon>Bacilli</taxon>
        <taxon>Bacillales</taxon>
        <taxon>Paenibacillaceae</taxon>
        <taxon>Paenibacillus</taxon>
    </lineage>
</organism>
<keyword evidence="1" id="KW-1133">Transmembrane helix</keyword>
<accession>A0A5S5C8B6</accession>
<proteinExistence type="predicted"/>
<keyword evidence="3" id="KW-1185">Reference proteome</keyword>
<dbReference type="OrthoDB" id="2629325at2"/>
<evidence type="ECO:0000313" key="3">
    <source>
        <dbReference type="Proteomes" id="UP000323257"/>
    </source>
</evidence>